<reference evidence="3 5" key="1">
    <citation type="journal article" date="2018" name="Elife">
        <title>Discovery and characterization of a prevalent human gut bacterial enzyme sufficient for the inactivation of a family of plant toxins.</title>
        <authorList>
            <person name="Koppel N."/>
            <person name="Bisanz J.E."/>
            <person name="Pandelia M.E."/>
            <person name="Turnbaugh P.J."/>
            <person name="Balskus E.P."/>
        </authorList>
    </citation>
    <scope>NUCLEOTIDE SEQUENCE [LARGE SCALE GENOMIC DNA]</scope>
    <source>
        <strain evidence="3 5">DSM 16107</strain>
    </source>
</reference>
<dbReference type="Proteomes" id="UP000270112">
    <property type="component" value="Unassembled WGS sequence"/>
</dbReference>
<keyword evidence="5" id="KW-1185">Reference proteome</keyword>
<protein>
    <recommendedName>
        <fullName evidence="7">DUF2273 domain-containing protein</fullName>
    </recommendedName>
</protein>
<comment type="caution">
    <text evidence="4">The sequence shown here is derived from an EMBL/GenBank/DDBJ whole genome shotgun (WGS) entry which is preliminary data.</text>
</comment>
<name>A0A3N0IYW1_9ACTN</name>
<evidence type="ECO:0000313" key="5">
    <source>
        <dbReference type="Proteomes" id="UP000253817"/>
    </source>
</evidence>
<feature type="region of interest" description="Disordered" evidence="1">
    <location>
        <begin position="1"/>
        <end position="51"/>
    </location>
</feature>
<keyword evidence="2" id="KW-1133">Transmembrane helix</keyword>
<dbReference type="AlphaFoldDB" id="A0A3N0IYW1"/>
<dbReference type="Proteomes" id="UP000253817">
    <property type="component" value="Unassembled WGS sequence"/>
</dbReference>
<accession>A0A3N0IYW1</accession>
<keyword evidence="2" id="KW-0812">Transmembrane</keyword>
<organism evidence="4 6">
    <name type="scientific">Eggerthella sinensis</name>
    <dbReference type="NCBI Taxonomy" id="242230"/>
    <lineage>
        <taxon>Bacteria</taxon>
        <taxon>Bacillati</taxon>
        <taxon>Actinomycetota</taxon>
        <taxon>Coriobacteriia</taxon>
        <taxon>Eggerthellales</taxon>
        <taxon>Eggerthellaceae</taxon>
        <taxon>Eggerthella</taxon>
    </lineage>
</organism>
<dbReference type="EMBL" id="QICC01000018">
    <property type="protein sequence ID" value="RNM42178.1"/>
    <property type="molecule type" value="Genomic_DNA"/>
</dbReference>
<dbReference type="Pfam" id="PF10031">
    <property type="entry name" value="DUF2273"/>
    <property type="match status" value="1"/>
</dbReference>
<evidence type="ECO:0000256" key="2">
    <source>
        <dbReference type="SAM" id="Phobius"/>
    </source>
</evidence>
<evidence type="ECO:0000313" key="4">
    <source>
        <dbReference type="EMBL" id="RNM42178.1"/>
    </source>
</evidence>
<keyword evidence="2" id="KW-0472">Membrane</keyword>
<dbReference type="InterPro" id="IPR018730">
    <property type="entry name" value="DUF2273"/>
</dbReference>
<evidence type="ECO:0000313" key="6">
    <source>
        <dbReference type="Proteomes" id="UP000270112"/>
    </source>
</evidence>
<gene>
    <name evidence="3" type="ORF">C1876_13980</name>
    <name evidence="4" type="ORF">DMP09_06325</name>
</gene>
<feature type="transmembrane region" description="Helical" evidence="2">
    <location>
        <begin position="78"/>
        <end position="111"/>
    </location>
</feature>
<sequence>MQAKQQPKPKPQATTQAQAPTQVQQKPQTQPKSEPKQADTPSDVIANAASETKRDKGVYASMKRAVSPYVEHHSHAVLYGILGFIAAALILIIGFWPTVLLAVFAAVGVIIGKYRDGDRKTREQMKHILDRIN</sequence>
<reference evidence="6" key="2">
    <citation type="submission" date="2018-05" db="EMBL/GenBank/DDBJ databases">
        <title>Genome Sequencing of selected type strains of the family Eggerthellaceae.</title>
        <authorList>
            <person name="Danylec N."/>
            <person name="Stoll D.A."/>
            <person name="Doetsch A."/>
            <person name="Huch M."/>
        </authorList>
    </citation>
    <scope>NUCLEOTIDE SEQUENCE [LARGE SCALE GENOMIC DNA]</scope>
    <source>
        <strain evidence="6">DSM 16107</strain>
    </source>
</reference>
<evidence type="ECO:0000313" key="3">
    <source>
        <dbReference type="EMBL" id="RDB66753.1"/>
    </source>
</evidence>
<proteinExistence type="predicted"/>
<dbReference type="OrthoDB" id="3177241at2"/>
<reference evidence="4" key="3">
    <citation type="journal article" date="2019" name="Microbiol. Resour. Announc.">
        <title>Draft Genome Sequences of Type Strains of Gordonibacter faecihominis, Paraeggerthella hongkongensis, Parvibacter caecicola,Slackia equolifaciens, Slackia faecicanis, and Slackia isoflavoniconvertens.</title>
        <authorList>
            <person name="Danylec N."/>
            <person name="Stoll D.A."/>
            <person name="Dotsch A."/>
            <person name="Huch M."/>
        </authorList>
    </citation>
    <scope>NUCLEOTIDE SEQUENCE</scope>
    <source>
        <strain evidence="4">DSM 16107</strain>
    </source>
</reference>
<evidence type="ECO:0008006" key="7">
    <source>
        <dbReference type="Google" id="ProtNLM"/>
    </source>
</evidence>
<dbReference type="EMBL" id="PPTT01000029">
    <property type="protein sequence ID" value="RDB66753.1"/>
    <property type="molecule type" value="Genomic_DNA"/>
</dbReference>
<feature type="compositionally biased region" description="Low complexity" evidence="1">
    <location>
        <begin position="1"/>
        <end position="32"/>
    </location>
</feature>
<evidence type="ECO:0000256" key="1">
    <source>
        <dbReference type="SAM" id="MobiDB-lite"/>
    </source>
</evidence>